<dbReference type="EMBL" id="CP067977">
    <property type="protein sequence ID" value="QQQ17258.1"/>
    <property type="molecule type" value="Genomic_DNA"/>
</dbReference>
<gene>
    <name evidence="3" type="ORF">JIP62_07735</name>
</gene>
<evidence type="ECO:0000256" key="1">
    <source>
        <dbReference type="SAM" id="Phobius"/>
    </source>
</evidence>
<dbReference type="Proteomes" id="UP000595448">
    <property type="component" value="Chromosome"/>
</dbReference>
<dbReference type="Gene3D" id="1.20.120.1220">
    <property type="match status" value="1"/>
</dbReference>
<feature type="transmembrane region" description="Helical" evidence="1">
    <location>
        <begin position="56"/>
        <end position="78"/>
    </location>
</feature>
<organism evidence="3 4">
    <name type="scientific">Brevundimonas vitisensis</name>
    <dbReference type="NCBI Taxonomy" id="2800818"/>
    <lineage>
        <taxon>Bacteria</taxon>
        <taxon>Pseudomonadati</taxon>
        <taxon>Pseudomonadota</taxon>
        <taxon>Alphaproteobacteria</taxon>
        <taxon>Caulobacterales</taxon>
        <taxon>Caulobacteraceae</taxon>
        <taxon>Brevundimonas</taxon>
    </lineage>
</organism>
<feature type="transmembrane region" description="Helical" evidence="1">
    <location>
        <begin position="90"/>
        <end position="118"/>
    </location>
</feature>
<dbReference type="Pfam" id="PF01478">
    <property type="entry name" value="Peptidase_A24"/>
    <property type="match status" value="1"/>
</dbReference>
<feature type="transmembrane region" description="Helical" evidence="1">
    <location>
        <begin position="32"/>
        <end position="50"/>
    </location>
</feature>
<evidence type="ECO:0000313" key="4">
    <source>
        <dbReference type="Proteomes" id="UP000595448"/>
    </source>
</evidence>
<keyword evidence="1" id="KW-0812">Transmembrane</keyword>
<keyword evidence="1" id="KW-0472">Membrane</keyword>
<evidence type="ECO:0000313" key="3">
    <source>
        <dbReference type="EMBL" id="QQQ17258.1"/>
    </source>
</evidence>
<proteinExistence type="predicted"/>
<sequence>METVTLALLAILPALVIVAGLKDLTSMTIPNWISGLVVLGFFPAAFAAGLPLGEVAVHLGVCVAALAVGIGLFGLRLIGGGDAKLMAAACLWLGLSGSGMFILWTGLMGGVFCVFLVIARARAQPYVAGAPGWVAHLLEPKGDIPYGVAIAAGVLMAYPASPLVMRFAAGI</sequence>
<name>A0ABX7BI90_9CAUL</name>
<dbReference type="InterPro" id="IPR000045">
    <property type="entry name" value="Prepilin_IV_endopep_pep"/>
</dbReference>
<feature type="transmembrane region" description="Helical" evidence="1">
    <location>
        <begin position="6"/>
        <end position="25"/>
    </location>
</feature>
<feature type="domain" description="Prepilin type IV endopeptidase peptidase" evidence="2">
    <location>
        <begin position="11"/>
        <end position="114"/>
    </location>
</feature>
<keyword evidence="4" id="KW-1185">Reference proteome</keyword>
<accession>A0ABX7BI90</accession>
<feature type="transmembrane region" description="Helical" evidence="1">
    <location>
        <begin position="144"/>
        <end position="165"/>
    </location>
</feature>
<protein>
    <submittedName>
        <fullName evidence="3">Prepilin peptidase</fullName>
    </submittedName>
</protein>
<keyword evidence="1" id="KW-1133">Transmembrane helix</keyword>
<evidence type="ECO:0000259" key="2">
    <source>
        <dbReference type="Pfam" id="PF01478"/>
    </source>
</evidence>
<dbReference type="RefSeq" id="WP_201101460.1">
    <property type="nucleotide sequence ID" value="NZ_CP067977.1"/>
</dbReference>
<reference evidence="3 4" key="1">
    <citation type="submission" date="2021-01" db="EMBL/GenBank/DDBJ databases">
        <title>Brevundimonas vitis sp. nov., an bacterium isolated from grape (Vitis vinifera).</title>
        <authorList>
            <person name="Jiang L."/>
            <person name="Lee J."/>
        </authorList>
    </citation>
    <scope>NUCLEOTIDE SEQUENCE [LARGE SCALE GENOMIC DNA]</scope>
    <source>
        <strain evidence="3 4">GRTSA-9</strain>
    </source>
</reference>